<evidence type="ECO:0000313" key="5">
    <source>
        <dbReference type="EMBL" id="QDX95599.1"/>
    </source>
</evidence>
<accession>A0A502I7V0</accession>
<dbReference type="GO" id="GO:0009264">
    <property type="term" value="P:deoxyribonucleotide catabolic process"/>
    <property type="evidence" value="ECO:0007669"/>
    <property type="project" value="InterPro"/>
</dbReference>
<dbReference type="EMBL" id="CP033464">
    <property type="protein sequence ID" value="QDX95599.1"/>
    <property type="molecule type" value="Genomic_DNA"/>
</dbReference>
<dbReference type="EC" id="3.1.3.-" evidence="3"/>
<dbReference type="AlphaFoldDB" id="A0A502I7V0"/>
<dbReference type="GO" id="GO:0008253">
    <property type="term" value="F:5'-nucleotidase activity"/>
    <property type="evidence" value="ECO:0007669"/>
    <property type="project" value="InterPro"/>
</dbReference>
<dbReference type="InterPro" id="IPR023214">
    <property type="entry name" value="HAD_sf"/>
</dbReference>
<feature type="active site" description="Proton donor" evidence="4">
    <location>
        <position position="14"/>
    </location>
</feature>
<dbReference type="InterPro" id="IPR036412">
    <property type="entry name" value="HAD-like_sf"/>
</dbReference>
<evidence type="ECO:0000256" key="4">
    <source>
        <dbReference type="PIRSR" id="PIRSR610708-1"/>
    </source>
</evidence>
<dbReference type="Gene3D" id="3.40.50.1000">
    <property type="entry name" value="HAD superfamily/HAD-like"/>
    <property type="match status" value="1"/>
</dbReference>
<reference evidence="5 6" key="1">
    <citation type="submission" date="2018-11" db="EMBL/GenBank/DDBJ databases">
        <title>Phylogenetic determinants of toxin gene distribution in genomes of Brevibacillus laterosporus.</title>
        <authorList>
            <person name="Glare T.R."/>
            <person name="Durrant A."/>
            <person name="Berry C."/>
            <person name="Palma L."/>
            <person name="Ormskirk M."/>
            <person name="Cox M.O."/>
        </authorList>
    </citation>
    <scope>NUCLEOTIDE SEQUENCE [LARGE SCALE GENOMIC DNA]</scope>
    <source>
        <strain evidence="5 6">1821L</strain>
    </source>
</reference>
<evidence type="ECO:0000256" key="3">
    <source>
        <dbReference type="PIRNR" id="PIRNR021362"/>
    </source>
</evidence>
<dbReference type="PANTHER" id="PTHR35134">
    <property type="entry name" value="NUCLEOTIDASE YQFW-RELATED"/>
    <property type="match status" value="1"/>
</dbReference>
<dbReference type="SUPFAM" id="SSF56784">
    <property type="entry name" value="HAD-like"/>
    <property type="match status" value="1"/>
</dbReference>
<dbReference type="InterPro" id="IPR052419">
    <property type="entry name" value="5_3-deoxyribonucleotidase-like"/>
</dbReference>
<name>A0A502I7V0_BRELA</name>
<gene>
    <name evidence="5" type="ORF">EEL30_27085</name>
</gene>
<dbReference type="Proteomes" id="UP000319432">
    <property type="component" value="Chromosome"/>
</dbReference>
<sequence>MTNNKSLRIGIDIDGTVTDPGSIVPFLNRTYGKNLTLQDCFEYNLANVYQITDEEFNTWLLQNSQEVYSHSLLHGNASEILQNWYLSHELIYISARALDDMDVTKAWFTKHHIPYHHIDLVGCHDKVSAAKTWSIDLFMEDRLENALQLSSELEIPVLLFDTPYNQGELPSLVHRITSWDEANAFMNRMKMGHTAGTTLEKQAL</sequence>
<comment type="similarity">
    <text evidence="1 3">Belongs to the 5'(3')-deoxyribonucleotidase family.</text>
</comment>
<organism evidence="5 6">
    <name type="scientific">Brevibacillus laterosporus</name>
    <name type="common">Bacillus laterosporus</name>
    <dbReference type="NCBI Taxonomy" id="1465"/>
    <lineage>
        <taxon>Bacteria</taxon>
        <taxon>Bacillati</taxon>
        <taxon>Bacillota</taxon>
        <taxon>Bacilli</taxon>
        <taxon>Bacillales</taxon>
        <taxon>Paenibacillaceae</taxon>
        <taxon>Brevibacillus</taxon>
    </lineage>
</organism>
<dbReference type="PIRSF" id="PIRSF021362">
    <property type="entry name" value="UCP021362_HAD"/>
    <property type="match status" value="1"/>
</dbReference>
<feature type="active site" description="Nucleophile" evidence="4">
    <location>
        <position position="12"/>
    </location>
</feature>
<evidence type="ECO:0000313" key="6">
    <source>
        <dbReference type="Proteomes" id="UP000319432"/>
    </source>
</evidence>
<protein>
    <recommendedName>
        <fullName evidence="3">Nucleotidase</fullName>
        <ecNumber evidence="3">3.1.3.-</ecNumber>
    </recommendedName>
</protein>
<dbReference type="InterPro" id="IPR009206">
    <property type="entry name" value="Nucleotidase_putative"/>
</dbReference>
<keyword evidence="2 3" id="KW-0378">Hydrolase</keyword>
<evidence type="ECO:0000256" key="1">
    <source>
        <dbReference type="ARBA" id="ARBA00009589"/>
    </source>
</evidence>
<dbReference type="OrthoDB" id="2471595at2"/>
<dbReference type="Pfam" id="PF06941">
    <property type="entry name" value="NT5C"/>
    <property type="match status" value="1"/>
</dbReference>
<evidence type="ECO:0000256" key="2">
    <source>
        <dbReference type="ARBA" id="ARBA00022801"/>
    </source>
</evidence>
<proteinExistence type="inferred from homology"/>
<keyword evidence="6" id="KW-1185">Reference proteome</keyword>
<dbReference type="InterPro" id="IPR010708">
    <property type="entry name" value="5'(3')-deoxyribonucleotidase"/>
</dbReference>
<dbReference type="PANTHER" id="PTHR35134:SF2">
    <property type="entry name" value="NUCLEOTIDASE YQFW-RELATED"/>
    <property type="match status" value="1"/>
</dbReference>